<dbReference type="RefSeq" id="WP_125031158.1">
    <property type="nucleotide sequence ID" value="NZ_JAPXVP010000005.1"/>
</dbReference>
<feature type="binding site" evidence="8">
    <location>
        <position position="35"/>
    </location>
    <ligand>
        <name>Ca(2+)</name>
        <dbReference type="ChEBI" id="CHEBI:29108"/>
    </ligand>
</feature>
<comment type="caution">
    <text evidence="13">The sequence shown here is derived from an EMBL/GenBank/DDBJ whole genome shotgun (WGS) entry which is preliminary data.</text>
</comment>
<keyword evidence="14" id="KW-1185">Reference proteome</keyword>
<dbReference type="OrthoDB" id="6394136at2"/>
<proteinExistence type="inferred from homology"/>
<dbReference type="SUPFAM" id="SSF74650">
    <property type="entry name" value="Galactose mutarotase-like"/>
    <property type="match status" value="1"/>
</dbReference>
<dbReference type="GO" id="GO:0042597">
    <property type="term" value="C:periplasmic space"/>
    <property type="evidence" value="ECO:0007669"/>
    <property type="project" value="TreeGrafter"/>
</dbReference>
<evidence type="ECO:0000256" key="6">
    <source>
        <dbReference type="PIRSR" id="PIRSR034515-1"/>
    </source>
</evidence>
<feature type="domain" description="Lyase catalytic" evidence="12">
    <location>
        <begin position="215"/>
        <end position="567"/>
    </location>
</feature>
<dbReference type="InterPro" id="IPR015177">
    <property type="entry name" value="Lyase_catalyt"/>
</dbReference>
<protein>
    <submittedName>
        <fullName evidence="13">Uncharacterized protein</fullName>
    </submittedName>
</protein>
<evidence type="ECO:0000259" key="11">
    <source>
        <dbReference type="Pfam" id="PF09092"/>
    </source>
</evidence>
<evidence type="ECO:0000256" key="9">
    <source>
        <dbReference type="SAM" id="SignalP"/>
    </source>
</evidence>
<dbReference type="InterPro" id="IPR014718">
    <property type="entry name" value="GH-type_carb-bd"/>
</dbReference>
<evidence type="ECO:0000256" key="1">
    <source>
        <dbReference type="ARBA" id="ARBA00001913"/>
    </source>
</evidence>
<dbReference type="InterPro" id="IPR003159">
    <property type="entry name" value="Lyase_8_central_dom"/>
</dbReference>
<dbReference type="PANTHER" id="PTHR37322:SF3">
    <property type="entry name" value="CHONDROITIN SULFATE ABC EXOLYASE"/>
    <property type="match status" value="1"/>
</dbReference>
<evidence type="ECO:0000256" key="8">
    <source>
        <dbReference type="PIRSR" id="PIRSR034515-3"/>
    </source>
</evidence>
<gene>
    <name evidence="13" type="ORF">DWB61_12170</name>
</gene>
<dbReference type="InterPro" id="IPR011013">
    <property type="entry name" value="Gal_mutarotase_sf_dom"/>
</dbReference>
<evidence type="ECO:0000256" key="5">
    <source>
        <dbReference type="ARBA" id="ARBA00023239"/>
    </source>
</evidence>
<keyword evidence="9" id="KW-0732">Signal</keyword>
<evidence type="ECO:0000259" key="12">
    <source>
        <dbReference type="Pfam" id="PF09093"/>
    </source>
</evidence>
<dbReference type="PANTHER" id="PTHR37322">
    <property type="match status" value="1"/>
</dbReference>
<feature type="active site" description="Proton acceptor" evidence="6">
    <location>
        <position position="462"/>
    </location>
</feature>
<evidence type="ECO:0000256" key="2">
    <source>
        <dbReference type="ARBA" id="ARBA00006699"/>
    </source>
</evidence>
<feature type="active site" description="Proton acceptor" evidence="6">
    <location>
        <position position="353"/>
    </location>
</feature>
<dbReference type="GO" id="GO:0034000">
    <property type="term" value="F:chondroitin-sulfate-ABC endolyase activity"/>
    <property type="evidence" value="ECO:0007669"/>
    <property type="project" value="InterPro"/>
</dbReference>
<keyword evidence="8" id="KW-0479">Metal-binding</keyword>
<dbReference type="GO" id="GO:0005975">
    <property type="term" value="P:carbohydrate metabolic process"/>
    <property type="evidence" value="ECO:0007669"/>
    <property type="project" value="InterPro"/>
</dbReference>
<dbReference type="GO" id="GO:0005576">
    <property type="term" value="C:extracellular region"/>
    <property type="evidence" value="ECO:0007669"/>
    <property type="project" value="InterPro"/>
</dbReference>
<feature type="site" description="Important for catalytic activity against all substrates" evidence="7">
    <location>
        <position position="619"/>
    </location>
</feature>
<keyword evidence="5" id="KW-0456">Lyase</keyword>
<evidence type="ECO:0000313" key="13">
    <source>
        <dbReference type="EMBL" id="RRG20495.1"/>
    </source>
</evidence>
<feature type="signal peptide" evidence="9">
    <location>
        <begin position="1"/>
        <end position="23"/>
    </location>
</feature>
<feature type="active site" description="Proton donor" evidence="6">
    <location>
        <position position="469"/>
    </location>
</feature>
<dbReference type="Gene3D" id="2.60.220.10">
    <property type="entry name" value="Polysaccharide lyase family 8-like, C-terminal"/>
    <property type="match status" value="1"/>
</dbReference>
<organism evidence="13 14">
    <name type="scientific">Ancylomarina euxinus</name>
    <dbReference type="NCBI Taxonomy" id="2283627"/>
    <lineage>
        <taxon>Bacteria</taxon>
        <taxon>Pseudomonadati</taxon>
        <taxon>Bacteroidota</taxon>
        <taxon>Bacteroidia</taxon>
        <taxon>Marinilabiliales</taxon>
        <taxon>Marinifilaceae</taxon>
        <taxon>Ancylomarina</taxon>
    </lineage>
</organism>
<reference evidence="13 14" key="1">
    <citation type="submission" date="2018-07" db="EMBL/GenBank/DDBJ databases">
        <title>Draft genome sequence of Ancylomarina sp. M1P.</title>
        <authorList>
            <person name="Yadav S."/>
            <person name="Villanueva L."/>
            <person name="Damste J.S.S."/>
        </authorList>
    </citation>
    <scope>NUCLEOTIDE SEQUENCE [LARGE SCALE GENOMIC DNA]</scope>
    <source>
        <strain evidence="13 14">M1P</strain>
    </source>
</reference>
<dbReference type="InterPro" id="IPR008979">
    <property type="entry name" value="Galactose-bd-like_sf"/>
</dbReference>
<dbReference type="InterPro" id="IPR024200">
    <property type="entry name" value="Chondroitinase_ABC_I"/>
</dbReference>
<dbReference type="AlphaFoldDB" id="A0A425XZ68"/>
<dbReference type="SUPFAM" id="SSF49863">
    <property type="entry name" value="Hyaluronate lyase-like, C-terminal domain"/>
    <property type="match status" value="1"/>
</dbReference>
<name>A0A425XZ68_9BACT</name>
<evidence type="ECO:0000259" key="10">
    <source>
        <dbReference type="Pfam" id="PF02278"/>
    </source>
</evidence>
<dbReference type="Gene3D" id="2.70.98.10">
    <property type="match status" value="1"/>
</dbReference>
<dbReference type="Pfam" id="PF09092">
    <property type="entry name" value="Lyase_N"/>
    <property type="match status" value="1"/>
</dbReference>
<dbReference type="Proteomes" id="UP000285794">
    <property type="component" value="Unassembled WGS sequence"/>
</dbReference>
<dbReference type="InterPro" id="IPR008929">
    <property type="entry name" value="Chondroitin_lyas"/>
</dbReference>
<sequence length="1020" mass="116102">MKMQQPFKSILIFLIVFFNKVSAQDFINPAIISFEDSINQNWSTPSPSSISTSTAHYKHGKQSLQWNYDQNSELIIDQNINFKPFDPNAEDKSIPTFCVWVYNETPKDEKIKFQFLTDNQVNCEFEFGINFKGWRAAWVAFERDMQGQPETTMNKMKILSPVTNTGTLFFDHIMLCTPADSRWNTPDYQVPFVNANTKNHWLILYKSSLNKPSEKLEALSQKQIKGIQTINKRYSKEVIKKQKVNENLLIKLKNAYNKYEIARQDDQVSGKVMWFCRFSEIYKPYTKNFKDYFDKKGKGLAAYTKLMHEIASAYNQTDNADYKTELEELFFNMSDHLIDQGWAEGSANGTLHHLGYSMRTYYAAYFLMRESLIRTKRADQAQKAMEWYSGVKEVFAPIHEKGMSIDAFNTSVMGRLASILMLEDSPEKARYLKAYVKWLDNGLAYAPGVKDSFKVDGSVFHHANNYPAYANGGYDGATKMLYFFSRTPFHISEEGHQILKESLLKTRLFCNKETWPTSMSGRHPNGKGKLSAQHYMFMALSGTPDGKDNVDAEMAAAYLRLMEGKKTTGAVNKLQKQGYKAETDPNGNWTMNYAALGIHRRANWSATAQGHSRYLWAAEHYIGANYYGRYMKHGQLQIISGVEKPSVFTSGFNVNGWDWGRFAGTTAIHLPIEKLRANILNVDLVTGYEEMLISDEAFAGAISLEGKNGAWAMKLHEHDKYNGSHRASKSVFFFDNRIICLGSDIENTNSDYETETTLFQNYLNEASESISFNKDEIIQFPFYKASQGKKATLLTDNVGNSFYIPAAYTVEVGKQLQHSKDQKKETPNQGNFAAAVIKHGKAPHGADYEYAILVQSNHNELVQFAKQMSKKKKAAYTVLQKDSKAHIVRDHATKTSAFALFEANADVKLSGLNSVSAPALVMIKDKEHSKIMSLCDPDLHLYEGEADVVMENGKRKERSVYSRDWTANESKESTIWVSLKGEWTLEANAYCKLISNNENETILEFKCQHGLSREVELIAQ</sequence>
<feature type="domain" description="Lyase N-terminal" evidence="11">
    <location>
        <begin position="30"/>
        <end position="192"/>
    </location>
</feature>
<dbReference type="InterPro" id="IPR015176">
    <property type="entry name" value="Lyase_N"/>
</dbReference>
<feature type="site" description="Important for catalytic activity against dermatan sulfate substrate" evidence="7">
    <location>
        <position position="352"/>
    </location>
</feature>
<comment type="cofactor">
    <cofactor evidence="1">
        <name>Ca(2+)</name>
        <dbReference type="ChEBI" id="CHEBI:29108"/>
    </cofactor>
</comment>
<dbReference type="SUPFAM" id="SSF49785">
    <property type="entry name" value="Galactose-binding domain-like"/>
    <property type="match status" value="1"/>
</dbReference>
<feature type="chain" id="PRO_5019464245" evidence="9">
    <location>
        <begin position="24"/>
        <end position="1020"/>
    </location>
</feature>
<feature type="binding site" evidence="8">
    <location>
        <position position="171"/>
    </location>
    <ligand>
        <name>Ca(2+)</name>
        <dbReference type="ChEBI" id="CHEBI:29108"/>
    </ligand>
</feature>
<dbReference type="EMBL" id="QQWG01000012">
    <property type="protein sequence ID" value="RRG20495.1"/>
    <property type="molecule type" value="Genomic_DNA"/>
</dbReference>
<dbReference type="GO" id="GO:0046872">
    <property type="term" value="F:metal ion binding"/>
    <property type="evidence" value="ECO:0007669"/>
    <property type="project" value="UniProtKB-KW"/>
</dbReference>
<dbReference type="InterPro" id="IPR011071">
    <property type="entry name" value="Lyase_8-like_C"/>
</dbReference>
<feature type="site" description="Important for catalytic activity against all substrates" evidence="7">
    <location>
        <position position="182"/>
    </location>
</feature>
<dbReference type="InterPro" id="IPR039174">
    <property type="entry name" value="Chondroitin_ABC_lyase"/>
</dbReference>
<keyword evidence="4 8" id="KW-0106">Calcium</keyword>
<dbReference type="PIRSF" id="PIRSF034515">
    <property type="entry name" value="Chondroitinase"/>
    <property type="match status" value="1"/>
</dbReference>
<dbReference type="Pfam" id="PF09093">
    <property type="entry name" value="Lyase_catalyt"/>
    <property type="match status" value="1"/>
</dbReference>
<evidence type="ECO:0000256" key="7">
    <source>
        <dbReference type="PIRSR" id="PIRSR034515-2"/>
    </source>
</evidence>
<evidence type="ECO:0000256" key="3">
    <source>
        <dbReference type="ARBA" id="ARBA00011245"/>
    </source>
</evidence>
<comment type="subunit">
    <text evidence="3">Monomer.</text>
</comment>
<accession>A0A425XZ68</accession>
<dbReference type="GO" id="GO:0006027">
    <property type="term" value="P:glycosaminoglycan catabolic process"/>
    <property type="evidence" value="ECO:0007669"/>
    <property type="project" value="InterPro"/>
</dbReference>
<evidence type="ECO:0000313" key="14">
    <source>
        <dbReference type="Proteomes" id="UP000285794"/>
    </source>
</evidence>
<dbReference type="Pfam" id="PF02278">
    <property type="entry name" value="Lyase_8"/>
    <property type="match status" value="1"/>
</dbReference>
<evidence type="ECO:0000256" key="4">
    <source>
        <dbReference type="ARBA" id="ARBA00022837"/>
    </source>
</evidence>
<feature type="binding site" evidence="8">
    <location>
        <position position="33"/>
    </location>
    <ligand>
        <name>Ca(2+)</name>
        <dbReference type="ChEBI" id="CHEBI:29108"/>
    </ligand>
</feature>
<dbReference type="GO" id="GO:0030246">
    <property type="term" value="F:carbohydrate binding"/>
    <property type="evidence" value="ECO:0007669"/>
    <property type="project" value="InterPro"/>
</dbReference>
<feature type="site" description="Transition state stabilizer" evidence="7">
    <location>
        <position position="522"/>
    </location>
</feature>
<feature type="domain" description="Polysaccharide lyase family 8 central" evidence="10">
    <location>
        <begin position="598"/>
        <end position="854"/>
    </location>
</feature>
<dbReference type="Gene3D" id="2.60.120.430">
    <property type="entry name" value="Galactose-binding lectin"/>
    <property type="match status" value="1"/>
</dbReference>
<dbReference type="Gene3D" id="1.50.10.100">
    <property type="entry name" value="Chondroitin AC/alginate lyase"/>
    <property type="match status" value="1"/>
</dbReference>
<dbReference type="SUPFAM" id="SSF48230">
    <property type="entry name" value="Chondroitin AC/alginate lyase"/>
    <property type="match status" value="1"/>
</dbReference>
<comment type="similarity">
    <text evidence="2">Belongs to the polysaccharide lyase 8 family.</text>
</comment>